<evidence type="ECO:0000313" key="5">
    <source>
        <dbReference type="EMBL" id="TFD56762.1"/>
    </source>
</evidence>
<keyword evidence="1" id="KW-0813">Transport</keyword>
<dbReference type="SUPFAM" id="SSF52540">
    <property type="entry name" value="P-loop containing nucleoside triphosphate hydrolases"/>
    <property type="match status" value="1"/>
</dbReference>
<dbReference type="InterPro" id="IPR003593">
    <property type="entry name" value="AAA+_ATPase"/>
</dbReference>
<comment type="caution">
    <text evidence="5">The sequence shown here is derived from an EMBL/GenBank/DDBJ whole genome shotgun (WGS) entry which is preliminary data.</text>
</comment>
<sequence>MRVRLDRVGHAFSNNAHLFTDLSLVLLPGETYALVGPSGSGKSTLLSIVSKWLAPTTGSVTWEGIERQGWVFQNPHGIAHRTALDHVVHPYLAQGNSRVVAEDRARANLQRFGLEGVAHLQFRKLSGGEAQRLMLARGLAADPQLLLIDEPTAQLDTHTAQAVNASIRQLSSPRSIVVVATHDRATQDSCTQRIDLGCFQ</sequence>
<organism evidence="5 6">
    <name type="scientific">Cryobacterium suzukii</name>
    <dbReference type="NCBI Taxonomy" id="1259198"/>
    <lineage>
        <taxon>Bacteria</taxon>
        <taxon>Bacillati</taxon>
        <taxon>Actinomycetota</taxon>
        <taxon>Actinomycetes</taxon>
        <taxon>Micrococcales</taxon>
        <taxon>Microbacteriaceae</taxon>
        <taxon>Cryobacterium</taxon>
    </lineage>
</organism>
<name>A0A4R9ACZ7_9MICO</name>
<accession>A0A4R9ACZ7</accession>
<feature type="domain" description="ABC transporter" evidence="4">
    <location>
        <begin position="3"/>
        <end position="194"/>
    </location>
</feature>
<dbReference type="InterPro" id="IPR050166">
    <property type="entry name" value="ABC_transporter_ATP-bind"/>
</dbReference>
<dbReference type="AlphaFoldDB" id="A0A4R9ACZ7"/>
<reference evidence="5 6" key="1">
    <citation type="submission" date="2019-03" db="EMBL/GenBank/DDBJ databases">
        <title>Genomics of glacier-inhabiting Cryobacterium strains.</title>
        <authorList>
            <person name="Liu Q."/>
            <person name="Xin Y.-H."/>
        </authorList>
    </citation>
    <scope>NUCLEOTIDE SEQUENCE [LARGE SCALE GENOMIC DNA]</scope>
    <source>
        <strain evidence="5 6">Sr39</strain>
    </source>
</reference>
<proteinExistence type="predicted"/>
<evidence type="ECO:0000313" key="6">
    <source>
        <dbReference type="Proteomes" id="UP000298170"/>
    </source>
</evidence>
<evidence type="ECO:0000256" key="2">
    <source>
        <dbReference type="ARBA" id="ARBA00022741"/>
    </source>
</evidence>
<keyword evidence="6" id="KW-1185">Reference proteome</keyword>
<dbReference type="Gene3D" id="3.40.50.300">
    <property type="entry name" value="P-loop containing nucleotide triphosphate hydrolases"/>
    <property type="match status" value="1"/>
</dbReference>
<dbReference type="SMART" id="SM00382">
    <property type="entry name" value="AAA"/>
    <property type="match status" value="1"/>
</dbReference>
<dbReference type="InterPro" id="IPR017871">
    <property type="entry name" value="ABC_transporter-like_CS"/>
</dbReference>
<dbReference type="EMBL" id="SOHJ01000015">
    <property type="protein sequence ID" value="TFD56762.1"/>
    <property type="molecule type" value="Genomic_DNA"/>
</dbReference>
<keyword evidence="3 5" id="KW-0067">ATP-binding</keyword>
<dbReference type="PANTHER" id="PTHR42788:SF19">
    <property type="entry name" value="ALIPHATIC SULFONATES IMPORT ATP-BINDING PROTEIN SSUB 2"/>
    <property type="match status" value="1"/>
</dbReference>
<dbReference type="InterPro" id="IPR027417">
    <property type="entry name" value="P-loop_NTPase"/>
</dbReference>
<protein>
    <submittedName>
        <fullName evidence="5">ABC transporter ATP-binding protein</fullName>
    </submittedName>
</protein>
<dbReference type="PANTHER" id="PTHR42788">
    <property type="entry name" value="TAURINE IMPORT ATP-BINDING PROTEIN-RELATED"/>
    <property type="match status" value="1"/>
</dbReference>
<dbReference type="OrthoDB" id="4425833at2"/>
<dbReference type="Proteomes" id="UP000298170">
    <property type="component" value="Unassembled WGS sequence"/>
</dbReference>
<dbReference type="InterPro" id="IPR003439">
    <property type="entry name" value="ABC_transporter-like_ATP-bd"/>
</dbReference>
<dbReference type="GO" id="GO:0016887">
    <property type="term" value="F:ATP hydrolysis activity"/>
    <property type="evidence" value="ECO:0007669"/>
    <property type="project" value="InterPro"/>
</dbReference>
<dbReference type="PROSITE" id="PS50893">
    <property type="entry name" value="ABC_TRANSPORTER_2"/>
    <property type="match status" value="1"/>
</dbReference>
<keyword evidence="2" id="KW-0547">Nucleotide-binding</keyword>
<dbReference type="PROSITE" id="PS00211">
    <property type="entry name" value="ABC_TRANSPORTER_1"/>
    <property type="match status" value="1"/>
</dbReference>
<evidence type="ECO:0000256" key="3">
    <source>
        <dbReference type="ARBA" id="ARBA00022840"/>
    </source>
</evidence>
<gene>
    <name evidence="5" type="ORF">E3T39_15610</name>
</gene>
<dbReference type="Pfam" id="PF00005">
    <property type="entry name" value="ABC_tran"/>
    <property type="match status" value="1"/>
</dbReference>
<dbReference type="GO" id="GO:0005524">
    <property type="term" value="F:ATP binding"/>
    <property type="evidence" value="ECO:0007669"/>
    <property type="project" value="UniProtKB-KW"/>
</dbReference>
<dbReference type="RefSeq" id="WP_134516829.1">
    <property type="nucleotide sequence ID" value="NZ_SOHJ01000015.1"/>
</dbReference>
<evidence type="ECO:0000259" key="4">
    <source>
        <dbReference type="PROSITE" id="PS50893"/>
    </source>
</evidence>
<evidence type="ECO:0000256" key="1">
    <source>
        <dbReference type="ARBA" id="ARBA00022448"/>
    </source>
</evidence>